<feature type="modified residue" description="4-aspartylphosphate" evidence="4">
    <location>
        <position position="63"/>
    </location>
</feature>
<keyword evidence="3" id="KW-0902">Two-component regulatory system</keyword>
<keyword evidence="4" id="KW-0597">Phosphoprotein</keyword>
<feature type="coiled-coil region" evidence="5">
    <location>
        <begin position="139"/>
        <end position="207"/>
    </location>
</feature>
<dbReference type="Gene3D" id="3.30.565.10">
    <property type="entry name" value="Histidine kinase-like ATPase, C-terminal domain"/>
    <property type="match status" value="1"/>
</dbReference>
<dbReference type="InterPro" id="IPR000700">
    <property type="entry name" value="PAS-assoc_C"/>
</dbReference>
<feature type="domain" description="PAS" evidence="8">
    <location>
        <begin position="202"/>
        <end position="244"/>
    </location>
</feature>
<dbReference type="Pfam" id="PF00072">
    <property type="entry name" value="Response_reg"/>
    <property type="match status" value="1"/>
</dbReference>
<dbReference type="PANTHER" id="PTHR24421">
    <property type="entry name" value="NITRATE/NITRITE SENSOR PROTEIN NARX-RELATED"/>
    <property type="match status" value="1"/>
</dbReference>
<evidence type="ECO:0000256" key="2">
    <source>
        <dbReference type="ARBA" id="ARBA00022777"/>
    </source>
</evidence>
<dbReference type="InterPro" id="IPR050482">
    <property type="entry name" value="Sensor_HK_TwoCompSys"/>
</dbReference>
<dbReference type="SUPFAM" id="SSF52172">
    <property type="entry name" value="CheY-like"/>
    <property type="match status" value="1"/>
</dbReference>
<dbReference type="CDD" id="cd16917">
    <property type="entry name" value="HATPase_UhpB-NarQ-NarX-like"/>
    <property type="match status" value="1"/>
</dbReference>
<dbReference type="InterPro" id="IPR000014">
    <property type="entry name" value="PAS"/>
</dbReference>
<dbReference type="SMART" id="SM00448">
    <property type="entry name" value="REC"/>
    <property type="match status" value="1"/>
</dbReference>
<dbReference type="STRING" id="28094.SAMN06295900_11447"/>
<dbReference type="InterPro" id="IPR001610">
    <property type="entry name" value="PAC"/>
</dbReference>
<evidence type="ECO:0000259" key="8">
    <source>
        <dbReference type="PROSITE" id="PS50112"/>
    </source>
</evidence>
<dbReference type="PROSITE" id="PS50109">
    <property type="entry name" value="HIS_KIN"/>
    <property type="match status" value="1"/>
</dbReference>
<dbReference type="InterPro" id="IPR035965">
    <property type="entry name" value="PAS-like_dom_sf"/>
</dbReference>
<evidence type="ECO:0000256" key="3">
    <source>
        <dbReference type="ARBA" id="ARBA00023012"/>
    </source>
</evidence>
<dbReference type="Pfam" id="PF02518">
    <property type="entry name" value="HATPase_c"/>
    <property type="match status" value="1"/>
</dbReference>
<dbReference type="AlphaFoldDB" id="A0A1X7G9P8"/>
<organism evidence="10 11">
    <name type="scientific">Trinickia caryophylli</name>
    <name type="common">Paraburkholderia caryophylli</name>
    <dbReference type="NCBI Taxonomy" id="28094"/>
    <lineage>
        <taxon>Bacteria</taxon>
        <taxon>Pseudomonadati</taxon>
        <taxon>Pseudomonadota</taxon>
        <taxon>Betaproteobacteria</taxon>
        <taxon>Burkholderiales</taxon>
        <taxon>Burkholderiaceae</taxon>
        <taxon>Trinickia</taxon>
    </lineage>
</organism>
<keyword evidence="11" id="KW-1185">Reference proteome</keyword>
<dbReference type="GeneID" id="95551724"/>
<dbReference type="NCBIfam" id="TIGR00229">
    <property type="entry name" value="sensory_box"/>
    <property type="match status" value="2"/>
</dbReference>
<dbReference type="InterPro" id="IPR003594">
    <property type="entry name" value="HATPase_dom"/>
</dbReference>
<sequence length="673" mass="74609">MSGGHDCGVPGTASILIVDDAPDDLAIVAAHLARSGFRALVAASGEQALEHARASRPALILLDVRMPGMDGFETCRRLKVDAHTRDIPVVFMTASDHVDDMVEGFAAGGVDCLTKPVRIGEMTARINVHLTMRAMHETLAESNRRLRDEVAVREQAERELSRARDELEERVVLRTRELARANADLRAQMAERERTEAKLKRSETRQRMIVEASPVPLGITALRARRILYTNESLRELFGMSEHEQSLLDPTILYVDHDARERMIAAIVHEGVVADGEVHFRRLDGSTFWAIVTARLGTYDDEPAIYWGFNDVSARKQAEERLRASEASLANAQRLARIGDWKWDSENGVTHVSDETRIILGLNANDIGWAGFRAYMAAVHTEDRAEVRRAMRRALLRGAAQAVDHRVSAADGGMRIVQVRAQVVRRARGGPIEVVGTIQDVTERKRIEQALVESREQLREFGAYMEAVREEERKRIALEIHDELGQLLTALKMDVALVKMRLAESPELLTKVTEMRELVERTILMVRNVTNHLRPAALNFGLASALEWLAEDFSKRTGISCQFLMNAGEPILCDTHATAVFRVVQESLTNVARHAGATRVHVSVTRGDHGFELHVSDNGCGFDPAAPRKRDAYGLLSMSERARLIGASLQVDSAPGAGTVVSISIPIHHGEQG</sequence>
<feature type="domain" description="PAC" evidence="9">
    <location>
        <begin position="274"/>
        <end position="324"/>
    </location>
</feature>
<dbReference type="Pfam" id="PF08447">
    <property type="entry name" value="PAS_3"/>
    <property type="match status" value="1"/>
</dbReference>
<keyword evidence="5" id="KW-0175">Coiled coil</keyword>
<feature type="domain" description="PAC" evidence="9">
    <location>
        <begin position="401"/>
        <end position="453"/>
    </location>
</feature>
<evidence type="ECO:0000256" key="4">
    <source>
        <dbReference type="PROSITE-ProRule" id="PRU00169"/>
    </source>
</evidence>
<dbReference type="GO" id="GO:0016020">
    <property type="term" value="C:membrane"/>
    <property type="evidence" value="ECO:0007669"/>
    <property type="project" value="InterPro"/>
</dbReference>
<dbReference type="Gene3D" id="3.40.50.2300">
    <property type="match status" value="1"/>
</dbReference>
<dbReference type="Pfam" id="PF07730">
    <property type="entry name" value="HisKA_3"/>
    <property type="match status" value="1"/>
</dbReference>
<evidence type="ECO:0000259" key="6">
    <source>
        <dbReference type="PROSITE" id="PS50109"/>
    </source>
</evidence>
<reference evidence="11" key="1">
    <citation type="submission" date="2017-04" db="EMBL/GenBank/DDBJ databases">
        <authorList>
            <person name="Varghese N."/>
            <person name="Submissions S."/>
        </authorList>
    </citation>
    <scope>NUCLEOTIDE SEQUENCE [LARGE SCALE GENOMIC DNA]</scope>
    <source>
        <strain evidence="11">Ballard 720</strain>
    </source>
</reference>
<evidence type="ECO:0000256" key="1">
    <source>
        <dbReference type="ARBA" id="ARBA00022679"/>
    </source>
</evidence>
<proteinExistence type="predicted"/>
<evidence type="ECO:0000259" key="7">
    <source>
        <dbReference type="PROSITE" id="PS50110"/>
    </source>
</evidence>
<dbReference type="SMART" id="SM00086">
    <property type="entry name" value="PAC"/>
    <property type="match status" value="2"/>
</dbReference>
<dbReference type="InterPro" id="IPR011006">
    <property type="entry name" value="CheY-like_superfamily"/>
</dbReference>
<dbReference type="SUPFAM" id="SSF55874">
    <property type="entry name" value="ATPase domain of HSP90 chaperone/DNA topoisomerase II/histidine kinase"/>
    <property type="match status" value="1"/>
</dbReference>
<dbReference type="InterPro" id="IPR036890">
    <property type="entry name" value="HATPase_C_sf"/>
</dbReference>
<evidence type="ECO:0000313" key="11">
    <source>
        <dbReference type="Proteomes" id="UP000192911"/>
    </source>
</evidence>
<dbReference type="InterPro" id="IPR011712">
    <property type="entry name" value="Sig_transdc_His_kin_sub3_dim/P"/>
</dbReference>
<gene>
    <name evidence="10" type="ORF">SAMN06295900_11447</name>
</gene>
<evidence type="ECO:0000313" key="10">
    <source>
        <dbReference type="EMBL" id="SMF65666.1"/>
    </source>
</evidence>
<dbReference type="PROSITE" id="PS50110">
    <property type="entry name" value="RESPONSE_REGULATORY"/>
    <property type="match status" value="1"/>
</dbReference>
<keyword evidence="1" id="KW-0808">Transferase</keyword>
<name>A0A1X7G9P8_TRICW</name>
<dbReference type="SMART" id="SM00091">
    <property type="entry name" value="PAS"/>
    <property type="match status" value="2"/>
</dbReference>
<dbReference type="PROSITE" id="PS50112">
    <property type="entry name" value="PAS"/>
    <property type="match status" value="2"/>
</dbReference>
<dbReference type="GO" id="GO:0046983">
    <property type="term" value="F:protein dimerization activity"/>
    <property type="evidence" value="ECO:0007669"/>
    <property type="project" value="InterPro"/>
</dbReference>
<dbReference type="InterPro" id="IPR001789">
    <property type="entry name" value="Sig_transdc_resp-reg_receiver"/>
</dbReference>
<dbReference type="SUPFAM" id="SSF55785">
    <property type="entry name" value="PYP-like sensor domain (PAS domain)"/>
    <property type="match status" value="2"/>
</dbReference>
<dbReference type="SMART" id="SM00387">
    <property type="entry name" value="HATPase_c"/>
    <property type="match status" value="1"/>
</dbReference>
<dbReference type="RefSeq" id="WP_233211977.1">
    <property type="nucleotide sequence ID" value="NZ_BSQD01000013.1"/>
</dbReference>
<dbReference type="EMBL" id="FXAH01000014">
    <property type="protein sequence ID" value="SMF65666.1"/>
    <property type="molecule type" value="Genomic_DNA"/>
</dbReference>
<feature type="domain" description="Response regulatory" evidence="7">
    <location>
        <begin position="14"/>
        <end position="130"/>
    </location>
</feature>
<feature type="domain" description="Histidine kinase" evidence="6">
    <location>
        <begin position="475"/>
        <end position="669"/>
    </location>
</feature>
<dbReference type="Proteomes" id="UP000192911">
    <property type="component" value="Unassembled WGS sequence"/>
</dbReference>
<keyword evidence="2" id="KW-0418">Kinase</keyword>
<evidence type="ECO:0000256" key="5">
    <source>
        <dbReference type="SAM" id="Coils"/>
    </source>
</evidence>
<dbReference type="PROSITE" id="PS50113">
    <property type="entry name" value="PAC"/>
    <property type="match status" value="2"/>
</dbReference>
<accession>A0A1X7G9P8</accession>
<dbReference type="Pfam" id="PF13426">
    <property type="entry name" value="PAS_9"/>
    <property type="match status" value="1"/>
</dbReference>
<dbReference type="InterPro" id="IPR005467">
    <property type="entry name" value="His_kinase_dom"/>
</dbReference>
<dbReference type="PANTHER" id="PTHR24421:SF59">
    <property type="entry name" value="OXYGEN SENSOR HISTIDINE KINASE NREB"/>
    <property type="match status" value="1"/>
</dbReference>
<dbReference type="Gene3D" id="1.20.5.1930">
    <property type="match status" value="1"/>
</dbReference>
<evidence type="ECO:0000259" key="9">
    <source>
        <dbReference type="PROSITE" id="PS50113"/>
    </source>
</evidence>
<dbReference type="Gene3D" id="3.30.450.20">
    <property type="entry name" value="PAS domain"/>
    <property type="match status" value="2"/>
</dbReference>
<dbReference type="GO" id="GO:0000155">
    <property type="term" value="F:phosphorelay sensor kinase activity"/>
    <property type="evidence" value="ECO:0007669"/>
    <property type="project" value="InterPro"/>
</dbReference>
<dbReference type="Gene3D" id="2.10.70.100">
    <property type="match status" value="1"/>
</dbReference>
<dbReference type="CDD" id="cd19920">
    <property type="entry name" value="REC_PA4781-like"/>
    <property type="match status" value="1"/>
</dbReference>
<feature type="domain" description="PAS" evidence="8">
    <location>
        <begin position="344"/>
        <end position="398"/>
    </location>
</feature>
<dbReference type="InterPro" id="IPR013655">
    <property type="entry name" value="PAS_fold_3"/>
</dbReference>
<protein>
    <submittedName>
        <fullName evidence="10">PAS domain S-box-containing protein</fullName>
    </submittedName>
</protein>
<dbReference type="CDD" id="cd00130">
    <property type="entry name" value="PAS"/>
    <property type="match status" value="2"/>
</dbReference>